<dbReference type="Proteomes" id="UP000183900">
    <property type="component" value="Unassembled WGS sequence"/>
</dbReference>
<evidence type="ECO:0000256" key="7">
    <source>
        <dbReference type="ARBA" id="ARBA00052328"/>
    </source>
</evidence>
<dbReference type="InterPro" id="IPR035902">
    <property type="entry name" value="Nuc_phospho_transferase"/>
</dbReference>
<keyword evidence="5 9" id="KW-0822">Tryptophan biosynthesis</keyword>
<dbReference type="HAMAP" id="MF_00211">
    <property type="entry name" value="TrpD"/>
    <property type="match status" value="1"/>
</dbReference>
<protein>
    <recommendedName>
        <fullName evidence="9">Anthranilate phosphoribosyltransferase</fullName>
        <ecNumber evidence="9">2.4.2.18</ecNumber>
    </recommendedName>
</protein>
<dbReference type="EC" id="2.4.2.18" evidence="9"/>
<dbReference type="AlphaFoldDB" id="A0A0K6I8C6"/>
<dbReference type="NCBIfam" id="TIGR01245">
    <property type="entry name" value="trpD"/>
    <property type="match status" value="1"/>
</dbReference>
<dbReference type="Gene3D" id="3.40.1030.10">
    <property type="entry name" value="Nucleoside phosphorylase/phosphoribosyltransferase catalytic domain"/>
    <property type="match status" value="1"/>
</dbReference>
<dbReference type="SUPFAM" id="SSF47648">
    <property type="entry name" value="Nucleoside phosphorylase/phosphoribosyltransferase N-terminal domain"/>
    <property type="match status" value="1"/>
</dbReference>
<comment type="subunit">
    <text evidence="9">Homodimer.</text>
</comment>
<evidence type="ECO:0000256" key="2">
    <source>
        <dbReference type="ARBA" id="ARBA00022605"/>
    </source>
</evidence>
<feature type="binding site" evidence="9">
    <location>
        <position position="226"/>
    </location>
    <ligand>
        <name>Mg(2+)</name>
        <dbReference type="ChEBI" id="CHEBI:18420"/>
        <label>2</label>
    </ligand>
</feature>
<dbReference type="Gene3D" id="1.20.970.10">
    <property type="entry name" value="Transferase, Pyrimidine Nucleoside Phosphorylase, Chain C"/>
    <property type="match status" value="1"/>
</dbReference>
<dbReference type="UniPathway" id="UPA00035">
    <property type="reaction ID" value="UER00041"/>
</dbReference>
<feature type="domain" description="Glycosyl transferase family 3" evidence="10">
    <location>
        <begin position="74"/>
        <end position="325"/>
    </location>
</feature>
<comment type="function">
    <text evidence="9">Catalyzes the transfer of the phosphoribosyl group of 5-phosphorylribose-1-pyrophosphate (PRPP) to anthranilate to yield N-(5'-phosphoribosyl)-anthranilate (PRA).</text>
</comment>
<feature type="binding site" evidence="9">
    <location>
        <position position="93"/>
    </location>
    <ligand>
        <name>Mg(2+)</name>
        <dbReference type="ChEBI" id="CHEBI:18420"/>
        <label>1</label>
    </ligand>
</feature>
<dbReference type="RefSeq" id="WP_055456666.1">
    <property type="nucleotide sequence ID" value="NZ_CYHE01000013.1"/>
</dbReference>
<feature type="binding site" evidence="9">
    <location>
        <begin position="84"/>
        <end position="85"/>
    </location>
    <ligand>
        <name>5-phospho-alpha-D-ribose 1-diphosphate</name>
        <dbReference type="ChEBI" id="CHEBI:58017"/>
    </ligand>
</feature>
<keyword evidence="6 9" id="KW-0057">Aromatic amino acid biosynthesis</keyword>
<feature type="binding site" evidence="9">
    <location>
        <position position="121"/>
    </location>
    <ligand>
        <name>5-phospho-alpha-D-ribose 1-diphosphate</name>
        <dbReference type="ChEBI" id="CHEBI:58017"/>
    </ligand>
</feature>
<dbReference type="OrthoDB" id="9806430at2"/>
<feature type="binding site" evidence="9">
    <location>
        <position position="81"/>
    </location>
    <ligand>
        <name>anthranilate</name>
        <dbReference type="ChEBI" id="CHEBI:16567"/>
        <label>1</label>
    </ligand>
</feature>
<sequence length="337" mass="34879">MSGLKPFIAKVAEGASLDFEEARAAFDVILSGAATPSQLGGFLMALRMRGESVDEVTGAVASMRARMLPVEVQGDAIDIVGTGGDASGSYNISTCAALVVAGCGVPVAKHGNRSLSSKSGSSEALAQLGVNIDIGPDKIAACVDKAGIGFMFAPLHHAAMKHVGPTRMELGTRTIFNLLGPLSSPARVKRQMTGVFDGRWVEPIAQVLKNLGSEAVWIVHGSDGMDEITTTGPTKVAELKNGIIRSFEITPEDAGLPRARFEDLKGGTPEENAAALRAVLSGAKNAYRDVVLFNAAASLIVAGKAADLKDGVAQAARSIDTGDALDRLERLVAVSNG</sequence>
<evidence type="ECO:0000256" key="6">
    <source>
        <dbReference type="ARBA" id="ARBA00023141"/>
    </source>
</evidence>
<comment type="pathway">
    <text evidence="1 9">Amino-acid biosynthesis; L-tryptophan biosynthesis; L-tryptophan from chorismate: step 2/5.</text>
</comment>
<dbReference type="Pfam" id="PF02885">
    <property type="entry name" value="Glycos_trans_3N"/>
    <property type="match status" value="1"/>
</dbReference>
<feature type="binding site" evidence="9">
    <location>
        <begin position="109"/>
        <end position="117"/>
    </location>
    <ligand>
        <name>5-phospho-alpha-D-ribose 1-diphosphate</name>
        <dbReference type="ChEBI" id="CHEBI:58017"/>
    </ligand>
</feature>
<feature type="binding site" evidence="9">
    <location>
        <position position="227"/>
    </location>
    <ligand>
        <name>Mg(2+)</name>
        <dbReference type="ChEBI" id="CHEBI:18420"/>
        <label>1</label>
    </ligand>
</feature>
<evidence type="ECO:0000313" key="13">
    <source>
        <dbReference type="Proteomes" id="UP000183900"/>
    </source>
</evidence>
<feature type="domain" description="Glycosyl transferase family 3 N-terminal" evidence="11">
    <location>
        <begin position="5"/>
        <end position="66"/>
    </location>
</feature>
<evidence type="ECO:0000256" key="4">
    <source>
        <dbReference type="ARBA" id="ARBA00022679"/>
    </source>
</evidence>
<feature type="binding site" evidence="9">
    <location>
        <position position="81"/>
    </location>
    <ligand>
        <name>5-phospho-alpha-D-ribose 1-diphosphate</name>
        <dbReference type="ChEBI" id="CHEBI:58017"/>
    </ligand>
</feature>
<evidence type="ECO:0000256" key="5">
    <source>
        <dbReference type="ARBA" id="ARBA00022822"/>
    </source>
</evidence>
<keyword evidence="9" id="KW-0460">Magnesium</keyword>
<comment type="similarity">
    <text evidence="8">In the C-terminal section; belongs to the anthranilate phosphoribosyltransferase family.</text>
</comment>
<dbReference type="GO" id="GO:0000162">
    <property type="term" value="P:L-tryptophan biosynthetic process"/>
    <property type="evidence" value="ECO:0007669"/>
    <property type="project" value="UniProtKB-UniRule"/>
</dbReference>
<comment type="catalytic activity">
    <reaction evidence="7 9">
        <text>N-(5-phospho-beta-D-ribosyl)anthranilate + diphosphate = 5-phospho-alpha-D-ribose 1-diphosphate + anthranilate</text>
        <dbReference type="Rhea" id="RHEA:11768"/>
        <dbReference type="ChEBI" id="CHEBI:16567"/>
        <dbReference type="ChEBI" id="CHEBI:18277"/>
        <dbReference type="ChEBI" id="CHEBI:33019"/>
        <dbReference type="ChEBI" id="CHEBI:58017"/>
        <dbReference type="EC" id="2.4.2.18"/>
    </reaction>
</comment>
<dbReference type="GO" id="GO:0004048">
    <property type="term" value="F:anthranilate phosphoribosyltransferase activity"/>
    <property type="evidence" value="ECO:0007669"/>
    <property type="project" value="UniProtKB-UniRule"/>
</dbReference>
<dbReference type="GO" id="GO:0005829">
    <property type="term" value="C:cytosol"/>
    <property type="evidence" value="ECO:0007669"/>
    <property type="project" value="TreeGrafter"/>
</dbReference>
<gene>
    <name evidence="9" type="primary">trpD</name>
    <name evidence="12" type="ORF">Ga0061067_1135</name>
</gene>
<evidence type="ECO:0000256" key="1">
    <source>
        <dbReference type="ARBA" id="ARBA00004907"/>
    </source>
</evidence>
<proteinExistence type="inferred from homology"/>
<comment type="caution">
    <text evidence="9">Lacks conserved residue(s) required for the propagation of feature annotation.</text>
</comment>
<evidence type="ECO:0000256" key="8">
    <source>
        <dbReference type="ARBA" id="ARBA00061188"/>
    </source>
</evidence>
<accession>A0A0K6I8C6</accession>
<reference evidence="13" key="1">
    <citation type="submission" date="2015-08" db="EMBL/GenBank/DDBJ databases">
        <authorList>
            <person name="Varghese N."/>
        </authorList>
    </citation>
    <scope>NUCLEOTIDE SEQUENCE [LARGE SCALE GENOMIC DNA]</scope>
    <source>
        <strain evidence="13">DSM 23407</strain>
    </source>
</reference>
<dbReference type="InterPro" id="IPR000312">
    <property type="entry name" value="Glycosyl_Trfase_fam3"/>
</dbReference>
<keyword evidence="2 9" id="KW-0028">Amino-acid biosynthesis</keyword>
<dbReference type="InterPro" id="IPR005940">
    <property type="entry name" value="Anthranilate_Pribosyl_Tfrase"/>
</dbReference>
<dbReference type="GO" id="GO:0000287">
    <property type="term" value="F:magnesium ion binding"/>
    <property type="evidence" value="ECO:0007669"/>
    <property type="project" value="UniProtKB-UniRule"/>
</dbReference>
<keyword evidence="3 9" id="KW-0328">Glycosyltransferase</keyword>
<name>A0A0K6I8C6_9HYPH</name>
<dbReference type="EMBL" id="CYHE01000013">
    <property type="protein sequence ID" value="CUA99380.1"/>
    <property type="molecule type" value="Genomic_DNA"/>
</dbReference>
<organism evidence="12 13">
    <name type="scientific">Pannonibacter indicus</name>
    <dbReference type="NCBI Taxonomy" id="466044"/>
    <lineage>
        <taxon>Bacteria</taxon>
        <taxon>Pseudomonadati</taxon>
        <taxon>Pseudomonadota</taxon>
        <taxon>Alphaproteobacteria</taxon>
        <taxon>Hyphomicrobiales</taxon>
        <taxon>Stappiaceae</taxon>
        <taxon>Pannonibacter</taxon>
    </lineage>
</organism>
<dbReference type="Pfam" id="PF00591">
    <property type="entry name" value="Glycos_transf_3"/>
    <property type="match status" value="1"/>
</dbReference>
<dbReference type="FunFam" id="3.40.1030.10:FF:000002">
    <property type="entry name" value="Anthranilate phosphoribosyltransferase"/>
    <property type="match status" value="1"/>
</dbReference>
<comment type="similarity">
    <text evidence="9">Belongs to the anthranilate phosphoribosyltransferase family.</text>
</comment>
<feature type="binding site" evidence="9">
    <location>
        <position position="89"/>
    </location>
    <ligand>
        <name>5-phospho-alpha-D-ribose 1-diphosphate</name>
        <dbReference type="ChEBI" id="CHEBI:58017"/>
    </ligand>
</feature>
<keyword evidence="9" id="KW-0479">Metal-binding</keyword>
<dbReference type="PANTHER" id="PTHR43285:SF2">
    <property type="entry name" value="ANTHRANILATE PHOSPHORIBOSYLTRANSFERASE"/>
    <property type="match status" value="1"/>
</dbReference>
<dbReference type="InterPro" id="IPR017459">
    <property type="entry name" value="Glycosyl_Trfase_fam3_N_dom"/>
</dbReference>
<evidence type="ECO:0000259" key="11">
    <source>
        <dbReference type="Pfam" id="PF02885"/>
    </source>
</evidence>
<evidence type="ECO:0000256" key="3">
    <source>
        <dbReference type="ARBA" id="ARBA00022676"/>
    </source>
</evidence>
<feature type="binding site" evidence="9">
    <location>
        <position position="167"/>
    </location>
    <ligand>
        <name>anthranilate</name>
        <dbReference type="ChEBI" id="CHEBI:16567"/>
        <label>2</label>
    </ligand>
</feature>
<dbReference type="SUPFAM" id="SSF52418">
    <property type="entry name" value="Nucleoside phosphorylase/phosphoribosyltransferase catalytic domain"/>
    <property type="match status" value="1"/>
</dbReference>
<keyword evidence="13" id="KW-1185">Reference proteome</keyword>
<evidence type="ECO:0000313" key="12">
    <source>
        <dbReference type="EMBL" id="CUA99380.1"/>
    </source>
</evidence>
<evidence type="ECO:0000256" key="9">
    <source>
        <dbReference type="HAMAP-Rule" id="MF_00211"/>
    </source>
</evidence>
<dbReference type="InterPro" id="IPR036320">
    <property type="entry name" value="Glycosyl_Trfase_fam3_N_dom_sf"/>
</dbReference>
<dbReference type="PANTHER" id="PTHR43285">
    <property type="entry name" value="ANTHRANILATE PHOSPHORIBOSYLTRANSFERASE"/>
    <property type="match status" value="1"/>
</dbReference>
<evidence type="ECO:0000259" key="10">
    <source>
        <dbReference type="Pfam" id="PF00591"/>
    </source>
</evidence>
<feature type="binding site" evidence="9">
    <location>
        <begin position="91"/>
        <end position="94"/>
    </location>
    <ligand>
        <name>5-phospho-alpha-D-ribose 1-diphosphate</name>
        <dbReference type="ChEBI" id="CHEBI:58017"/>
    </ligand>
</feature>
<comment type="cofactor">
    <cofactor evidence="9">
        <name>Mg(2+)</name>
        <dbReference type="ChEBI" id="CHEBI:18420"/>
    </cofactor>
    <text evidence="9">Binds 2 magnesium ions per monomer.</text>
</comment>
<feature type="binding site" evidence="9">
    <location>
        <position position="227"/>
    </location>
    <ligand>
        <name>Mg(2+)</name>
        <dbReference type="ChEBI" id="CHEBI:18420"/>
        <label>2</label>
    </ligand>
</feature>
<keyword evidence="4 9" id="KW-0808">Transferase</keyword>
<feature type="binding site" evidence="9">
    <location>
        <position position="112"/>
    </location>
    <ligand>
        <name>anthranilate</name>
        <dbReference type="ChEBI" id="CHEBI:16567"/>
        <label>1</label>
    </ligand>
</feature>